<dbReference type="CDD" id="cd00067">
    <property type="entry name" value="GAL4"/>
    <property type="match status" value="1"/>
</dbReference>
<dbReference type="PROSITE" id="PS50048">
    <property type="entry name" value="ZN2_CY6_FUNGAL_2"/>
    <property type="match status" value="1"/>
</dbReference>
<dbReference type="InterPro" id="IPR053157">
    <property type="entry name" value="Sterol_Uptake_Regulator"/>
</dbReference>
<gene>
    <name evidence="4" type="primary">UPC2_6</name>
    <name evidence="4" type="ORF">LSUE1_G004921</name>
</gene>
<protein>
    <submittedName>
        <fullName evidence="4">Sterol uptake control protein</fullName>
    </submittedName>
</protein>
<keyword evidence="1" id="KW-0539">Nucleus</keyword>
<comment type="caution">
    <text evidence="4">The sequence shown here is derived from an EMBL/GenBank/DDBJ whole genome shotgun (WGS) entry which is preliminary data.</text>
</comment>
<evidence type="ECO:0000259" key="3">
    <source>
        <dbReference type="PROSITE" id="PS50048"/>
    </source>
</evidence>
<dbReference type="PANTHER" id="PTHR47784:SF5">
    <property type="entry name" value="STEROL UPTAKE CONTROL PROTEIN 2"/>
    <property type="match status" value="1"/>
</dbReference>
<keyword evidence="5" id="KW-1185">Reference proteome</keyword>
<evidence type="ECO:0000256" key="1">
    <source>
        <dbReference type="ARBA" id="ARBA00023242"/>
    </source>
</evidence>
<dbReference type="AlphaFoldDB" id="A0A8T9C4F1"/>
<dbReference type="Pfam" id="PF11951">
    <property type="entry name" value="Fungal_trans_2"/>
    <property type="match status" value="1"/>
</dbReference>
<reference evidence="4 5" key="1">
    <citation type="submission" date="2018-05" db="EMBL/GenBank/DDBJ databases">
        <title>Genome sequencing and assembly of the regulated plant pathogen Lachnellula willkommii and related sister species for the development of diagnostic species identification markers.</title>
        <authorList>
            <person name="Giroux E."/>
            <person name="Bilodeau G."/>
        </authorList>
    </citation>
    <scope>NUCLEOTIDE SEQUENCE [LARGE SCALE GENOMIC DNA]</scope>
    <source>
        <strain evidence="4 5">CBS 268.59</strain>
    </source>
</reference>
<sequence>MPNSPSVDPGVGHKRPHRKSKRGCQQCKRQRIKCDERKPSCGHCARYQSQCSFLDSTPASLDPDVKIGPSTFPQPIGGRDELLSNTSSIAEEIPTMLSKTLGVTSLEILHFYTIRTSFTLSDRPELQRIWQHEVPRMAFADPFLLHEILAFSALHLARSEPERKAMLYTEASWHHDMGLKLFRTAISNGITPENCDACFTFSAIVAAYAWASSDQSYDLFFSDASSEETSTVEWASLLRGVYTLLKAAGGWMINGLMHPILQDRYVDPELVRAADPEVTANLTALSQLWEKRPENFSSNNVEILNETLGLLKEACGLVALSNTDPKLEIDVVLVVYAWPIKIPEAFFDMVKKQIPEALILLAHYSLLLNKVEKLWYMQGMSRRLLQTIHTKLGKKWERWITWPLQALVLAEFDI</sequence>
<dbReference type="SMART" id="SM00066">
    <property type="entry name" value="GAL4"/>
    <property type="match status" value="1"/>
</dbReference>
<dbReference type="PROSITE" id="PS00463">
    <property type="entry name" value="ZN2_CY6_FUNGAL_1"/>
    <property type="match status" value="1"/>
</dbReference>
<dbReference type="EMBL" id="QGMK01000658">
    <property type="protein sequence ID" value="TVY80569.1"/>
    <property type="molecule type" value="Genomic_DNA"/>
</dbReference>
<evidence type="ECO:0000313" key="4">
    <source>
        <dbReference type="EMBL" id="TVY80569.1"/>
    </source>
</evidence>
<evidence type="ECO:0000313" key="5">
    <source>
        <dbReference type="Proteomes" id="UP000469558"/>
    </source>
</evidence>
<dbReference type="InterPro" id="IPR001138">
    <property type="entry name" value="Zn2Cys6_DnaBD"/>
</dbReference>
<feature type="region of interest" description="Disordered" evidence="2">
    <location>
        <begin position="1"/>
        <end position="24"/>
    </location>
</feature>
<feature type="domain" description="Zn(2)-C6 fungal-type" evidence="3">
    <location>
        <begin position="23"/>
        <end position="53"/>
    </location>
</feature>
<accession>A0A8T9C4F1</accession>
<dbReference type="Gene3D" id="4.10.240.10">
    <property type="entry name" value="Zn(2)-C6 fungal-type DNA-binding domain"/>
    <property type="match status" value="1"/>
</dbReference>
<dbReference type="InterPro" id="IPR036864">
    <property type="entry name" value="Zn2-C6_fun-type_DNA-bd_sf"/>
</dbReference>
<dbReference type="Pfam" id="PF00172">
    <property type="entry name" value="Zn_clus"/>
    <property type="match status" value="1"/>
</dbReference>
<dbReference type="GO" id="GO:0008270">
    <property type="term" value="F:zinc ion binding"/>
    <property type="evidence" value="ECO:0007669"/>
    <property type="project" value="InterPro"/>
</dbReference>
<dbReference type="OrthoDB" id="5386330at2759"/>
<evidence type="ECO:0000256" key="2">
    <source>
        <dbReference type="SAM" id="MobiDB-lite"/>
    </source>
</evidence>
<dbReference type="GO" id="GO:0001228">
    <property type="term" value="F:DNA-binding transcription activator activity, RNA polymerase II-specific"/>
    <property type="evidence" value="ECO:0007669"/>
    <property type="project" value="TreeGrafter"/>
</dbReference>
<feature type="compositionally biased region" description="Basic residues" evidence="2">
    <location>
        <begin position="12"/>
        <end position="22"/>
    </location>
</feature>
<dbReference type="InterPro" id="IPR021858">
    <property type="entry name" value="Fun_TF"/>
</dbReference>
<proteinExistence type="predicted"/>
<dbReference type="Proteomes" id="UP000469558">
    <property type="component" value="Unassembled WGS sequence"/>
</dbReference>
<dbReference type="SUPFAM" id="SSF57701">
    <property type="entry name" value="Zn2/Cys6 DNA-binding domain"/>
    <property type="match status" value="1"/>
</dbReference>
<name>A0A8T9C4F1_9HELO</name>
<dbReference type="PANTHER" id="PTHR47784">
    <property type="entry name" value="STEROL UPTAKE CONTROL PROTEIN 2"/>
    <property type="match status" value="1"/>
</dbReference>
<organism evidence="4 5">
    <name type="scientific">Lachnellula suecica</name>
    <dbReference type="NCBI Taxonomy" id="602035"/>
    <lineage>
        <taxon>Eukaryota</taxon>
        <taxon>Fungi</taxon>
        <taxon>Dikarya</taxon>
        <taxon>Ascomycota</taxon>
        <taxon>Pezizomycotina</taxon>
        <taxon>Leotiomycetes</taxon>
        <taxon>Helotiales</taxon>
        <taxon>Lachnaceae</taxon>
        <taxon>Lachnellula</taxon>
    </lineage>
</organism>